<feature type="region of interest" description="Disordered" evidence="1">
    <location>
        <begin position="527"/>
        <end position="583"/>
    </location>
</feature>
<feature type="compositionally biased region" description="Low complexity" evidence="1">
    <location>
        <begin position="28"/>
        <end position="48"/>
    </location>
</feature>
<feature type="compositionally biased region" description="Acidic residues" evidence="1">
    <location>
        <begin position="278"/>
        <end position="291"/>
    </location>
</feature>
<dbReference type="EMBL" id="ML220165">
    <property type="protein sequence ID" value="TGZ76855.1"/>
    <property type="molecule type" value="Genomic_DNA"/>
</dbReference>
<proteinExistence type="predicted"/>
<feature type="region of interest" description="Disordered" evidence="1">
    <location>
        <begin position="671"/>
        <end position="704"/>
    </location>
</feature>
<accession>A0A4S2MJB5</accession>
<name>A0A4S2MJB5_9PEZI</name>
<dbReference type="InParanoid" id="A0A4S2MJB5"/>
<feature type="compositionally biased region" description="Polar residues" evidence="1">
    <location>
        <begin position="203"/>
        <end position="212"/>
    </location>
</feature>
<feature type="compositionally biased region" description="Low complexity" evidence="1">
    <location>
        <begin position="92"/>
        <end position="109"/>
    </location>
</feature>
<feature type="region of interest" description="Disordered" evidence="1">
    <location>
        <begin position="856"/>
        <end position="907"/>
    </location>
</feature>
<feature type="compositionally biased region" description="Polar residues" evidence="1">
    <location>
        <begin position="423"/>
        <end position="435"/>
    </location>
</feature>
<sequence length="907" mass="96777">MAAVDMGPAPTKPRPRSLQKPPPPPVPATSSASVAARRRATTSTASQSNIREHSTSFANTNTTTTTIVHHPAPAARERDRDRESVGLGHSFSSSSSSTTRPRPPTRSSSLIVADKDVVPSSATTATPAAARSAKPAAEPAVPKTPIHRRIPSALATPLSLPTKDPLDYPSASASLLSPRLYASATAAPPAGVLSPPRRLSPAHFSSNGVPTSTGPPPSLAYKRKLAMEHRKQNSGTPAPLNSAYGGGRFSNGSVPGHRLTHPPQIGDNRRNTTHLDFTVDEFDDEGDEENGDKDRTIRGLEDLKNAQPPPPPPQQQDADHNEADNDFGDVFLRLANSANPRSERKRDRLAMRNSLPADATSPPMLSDPIQVNSSPPEAPPEVWRQAAEMNTQMQTQTPLRYRARRMSNTADDETNPAVRPGINRNTTVVRRSSPPSGVGHSRSFSVIEPSSLSRSQTSMSGTRPRTLHASPHIEERLGASLLDEDFLPRRGPGSQADRESVSSASTTAQSSVWDELDDLKSRIRRLEITGRMPPSGAGNASITSSDRPRTATTAATTISSSPRTRHEPSAKGPSPVNSTYSAAGGGGVPHPLLHAALAKAKSALPADVYRYLDSAANDALSLAATIGTSGTGTAATAASDRQLRRKVDSMCRSLTELCISLTETQLHDAPKPRATLLPSSFVSPRAPSRDRSASGRESVLTTRESILTDRTRTLARFADRKSSLASLTGTAYNRTHTAADILLSPRTSVGNVRQRAVQLEEAQERAARFRAPSRANTEALSSSRAGSRFTTRDYDRSGFAAEQRRIYASPAAANMSSPTLTPSTSARRFFPSSAMDEPRTPSVYDHHQHRMSIDESFTSGGGLGGSSGLGGGLGRSGSARRQSRNGMLRESVELESRAGAAERLLRR</sequence>
<feature type="compositionally biased region" description="Basic and acidic residues" evidence="1">
    <location>
        <begin position="75"/>
        <end position="84"/>
    </location>
</feature>
<feature type="region of interest" description="Disordered" evidence="1">
    <location>
        <begin position="769"/>
        <end position="789"/>
    </location>
</feature>
<dbReference type="AlphaFoldDB" id="A0A4S2MJB5"/>
<feature type="compositionally biased region" description="Polar residues" evidence="1">
    <location>
        <begin position="442"/>
        <end position="463"/>
    </location>
</feature>
<evidence type="ECO:0000313" key="2">
    <source>
        <dbReference type="EMBL" id="TGZ76855.1"/>
    </source>
</evidence>
<feature type="compositionally biased region" description="Low complexity" evidence="1">
    <location>
        <begin position="119"/>
        <end position="140"/>
    </location>
</feature>
<feature type="compositionally biased region" description="Gly residues" evidence="1">
    <location>
        <begin position="859"/>
        <end position="875"/>
    </location>
</feature>
<keyword evidence="3" id="KW-1185">Reference proteome</keyword>
<dbReference type="STRING" id="341454.A0A4S2MJB5"/>
<dbReference type="OrthoDB" id="5369729at2759"/>
<reference evidence="2 3" key="1">
    <citation type="submission" date="2019-04" db="EMBL/GenBank/DDBJ databases">
        <title>Comparative genomics and transcriptomics to analyze fruiting body development in filamentous ascomycetes.</title>
        <authorList>
            <consortium name="DOE Joint Genome Institute"/>
            <person name="Lutkenhaus R."/>
            <person name="Traeger S."/>
            <person name="Breuer J."/>
            <person name="Kuo A."/>
            <person name="Lipzen A."/>
            <person name="Pangilinan J."/>
            <person name="Dilworth D."/>
            <person name="Sandor L."/>
            <person name="Poggeler S."/>
            <person name="Barry K."/>
            <person name="Grigoriev I.V."/>
            <person name="Nowrousian M."/>
        </authorList>
    </citation>
    <scope>NUCLEOTIDE SEQUENCE [LARGE SCALE GENOMIC DNA]</scope>
    <source>
        <strain evidence="2 3">CBS 389.68</strain>
    </source>
</reference>
<evidence type="ECO:0000256" key="1">
    <source>
        <dbReference type="SAM" id="MobiDB-lite"/>
    </source>
</evidence>
<gene>
    <name evidence="2" type="ORF">EX30DRAFT_375177</name>
</gene>
<feature type="compositionally biased region" description="Low complexity" evidence="1">
    <location>
        <begin position="501"/>
        <end position="512"/>
    </location>
</feature>
<feature type="region of interest" description="Disordered" evidence="1">
    <location>
        <begin position="1"/>
        <end position="172"/>
    </location>
</feature>
<evidence type="ECO:0000313" key="3">
    <source>
        <dbReference type="Proteomes" id="UP000298138"/>
    </source>
</evidence>
<feature type="compositionally biased region" description="Low complexity" evidence="1">
    <location>
        <begin position="59"/>
        <end position="74"/>
    </location>
</feature>
<feature type="compositionally biased region" description="Low complexity" evidence="1">
    <location>
        <begin position="550"/>
        <end position="562"/>
    </location>
</feature>
<protein>
    <submittedName>
        <fullName evidence="2">Uncharacterized protein</fullName>
    </submittedName>
</protein>
<dbReference type="Proteomes" id="UP000298138">
    <property type="component" value="Unassembled WGS sequence"/>
</dbReference>
<feature type="region of interest" description="Disordered" evidence="1">
    <location>
        <begin position="187"/>
        <end position="513"/>
    </location>
</feature>
<feature type="compositionally biased region" description="Basic and acidic residues" evidence="1">
    <location>
        <begin position="341"/>
        <end position="350"/>
    </location>
</feature>
<feature type="compositionally biased region" description="Basic and acidic residues" evidence="1">
    <location>
        <begin position="292"/>
        <end position="304"/>
    </location>
</feature>
<organism evidence="2 3">
    <name type="scientific">Ascodesmis nigricans</name>
    <dbReference type="NCBI Taxonomy" id="341454"/>
    <lineage>
        <taxon>Eukaryota</taxon>
        <taxon>Fungi</taxon>
        <taxon>Dikarya</taxon>
        <taxon>Ascomycota</taxon>
        <taxon>Pezizomycotina</taxon>
        <taxon>Pezizomycetes</taxon>
        <taxon>Pezizales</taxon>
        <taxon>Ascodesmidaceae</taxon>
        <taxon>Ascodesmis</taxon>
    </lineage>
</organism>
<feature type="compositionally biased region" description="Polar residues" evidence="1">
    <location>
        <begin position="774"/>
        <end position="789"/>
    </location>
</feature>
<feature type="compositionally biased region" description="Polar residues" evidence="1">
    <location>
        <begin position="388"/>
        <end position="398"/>
    </location>
</feature>